<evidence type="ECO:0000313" key="2">
    <source>
        <dbReference type="Proteomes" id="UP001372338"/>
    </source>
</evidence>
<gene>
    <name evidence="1" type="ORF">RIF29_39110</name>
</gene>
<name>A0AAN9HM66_CROPI</name>
<dbReference type="EMBL" id="JAYWIO010000008">
    <property type="protein sequence ID" value="KAK7244290.1"/>
    <property type="molecule type" value="Genomic_DNA"/>
</dbReference>
<evidence type="ECO:0000313" key="1">
    <source>
        <dbReference type="EMBL" id="KAK7244290.1"/>
    </source>
</evidence>
<comment type="caution">
    <text evidence="1">The sequence shown here is derived from an EMBL/GenBank/DDBJ whole genome shotgun (WGS) entry which is preliminary data.</text>
</comment>
<organism evidence="1 2">
    <name type="scientific">Crotalaria pallida</name>
    <name type="common">Smooth rattlebox</name>
    <name type="synonym">Crotalaria striata</name>
    <dbReference type="NCBI Taxonomy" id="3830"/>
    <lineage>
        <taxon>Eukaryota</taxon>
        <taxon>Viridiplantae</taxon>
        <taxon>Streptophyta</taxon>
        <taxon>Embryophyta</taxon>
        <taxon>Tracheophyta</taxon>
        <taxon>Spermatophyta</taxon>
        <taxon>Magnoliopsida</taxon>
        <taxon>eudicotyledons</taxon>
        <taxon>Gunneridae</taxon>
        <taxon>Pentapetalae</taxon>
        <taxon>rosids</taxon>
        <taxon>fabids</taxon>
        <taxon>Fabales</taxon>
        <taxon>Fabaceae</taxon>
        <taxon>Papilionoideae</taxon>
        <taxon>50 kb inversion clade</taxon>
        <taxon>genistoids sensu lato</taxon>
        <taxon>core genistoids</taxon>
        <taxon>Crotalarieae</taxon>
        <taxon>Crotalaria</taxon>
    </lineage>
</organism>
<sequence>MRYGSMASMESVMDRCSGDCCGHEWLISVVKGGSMSKEWRMNDVGRRVTFEKKKNVFMHLFVSCDSLSLSTHRKLQ</sequence>
<dbReference type="AlphaFoldDB" id="A0AAN9HM66"/>
<reference evidence="1 2" key="1">
    <citation type="submission" date="2024-01" db="EMBL/GenBank/DDBJ databases">
        <title>The genomes of 5 underutilized Papilionoideae crops provide insights into root nodulation and disease resistanc.</title>
        <authorList>
            <person name="Yuan L."/>
        </authorList>
    </citation>
    <scope>NUCLEOTIDE SEQUENCE [LARGE SCALE GENOMIC DNA]</scope>
    <source>
        <strain evidence="1">ZHUSHIDOU_FW_LH</strain>
        <tissue evidence="1">Leaf</tissue>
    </source>
</reference>
<keyword evidence="2" id="KW-1185">Reference proteome</keyword>
<protein>
    <submittedName>
        <fullName evidence="1">Uncharacterized protein</fullName>
    </submittedName>
</protein>
<proteinExistence type="predicted"/>
<accession>A0AAN9HM66</accession>
<dbReference type="Proteomes" id="UP001372338">
    <property type="component" value="Unassembled WGS sequence"/>
</dbReference>